<dbReference type="AlphaFoldDB" id="A0A1M7ARQ5"/>
<gene>
    <name evidence="1" type="ORF">SAMN05444266_103383</name>
</gene>
<sequence length="245" mass="28740">MAIHIGTSGWSYKHWKGIYYPDDLAPEDYLNFYAADFSCVEINTSFYHLPQPGTVEHWMMETPEKFRFCPKLSRYVTHIKRLHDPEDTLPRFFEIFDPYLKYLGPVLIQLPPNLEFNPEVVEPFLTTLTSTYKQYDFVLEARHDSWLSEAAMEMLHAYKIGWVIADSGGRWPSAKTVTSRTVYIRFHGKGGTYNSSYDHAELKAYADDIRRWHRERLQIWVFFNNDVGGYALENAQELMKMLKAG</sequence>
<organism evidence="1 2">
    <name type="scientific">Chitinophaga jiangningensis</name>
    <dbReference type="NCBI Taxonomy" id="1419482"/>
    <lineage>
        <taxon>Bacteria</taxon>
        <taxon>Pseudomonadati</taxon>
        <taxon>Bacteroidota</taxon>
        <taxon>Chitinophagia</taxon>
        <taxon>Chitinophagales</taxon>
        <taxon>Chitinophagaceae</taxon>
        <taxon>Chitinophaga</taxon>
    </lineage>
</organism>
<dbReference type="STRING" id="1419482.SAMN05444266_103383"/>
<dbReference type="InterPro" id="IPR002763">
    <property type="entry name" value="DUF72"/>
</dbReference>
<reference evidence="1 2" key="1">
    <citation type="submission" date="2016-11" db="EMBL/GenBank/DDBJ databases">
        <authorList>
            <person name="Jaros S."/>
            <person name="Januszkiewicz K."/>
            <person name="Wedrychowicz H."/>
        </authorList>
    </citation>
    <scope>NUCLEOTIDE SEQUENCE [LARGE SCALE GENOMIC DNA]</scope>
    <source>
        <strain evidence="1 2">DSM 27406</strain>
    </source>
</reference>
<dbReference type="Proteomes" id="UP000184420">
    <property type="component" value="Unassembled WGS sequence"/>
</dbReference>
<dbReference type="Gene3D" id="3.20.20.410">
    <property type="entry name" value="Protein of unknown function UPF0759"/>
    <property type="match status" value="1"/>
</dbReference>
<evidence type="ECO:0000313" key="2">
    <source>
        <dbReference type="Proteomes" id="UP000184420"/>
    </source>
</evidence>
<accession>A0A1M7ARQ5</accession>
<keyword evidence="2" id="KW-1185">Reference proteome</keyword>
<dbReference type="Pfam" id="PF01904">
    <property type="entry name" value="DUF72"/>
    <property type="match status" value="1"/>
</dbReference>
<dbReference type="SUPFAM" id="SSF117396">
    <property type="entry name" value="TM1631-like"/>
    <property type="match status" value="1"/>
</dbReference>
<dbReference type="RefSeq" id="WP_073080176.1">
    <property type="nucleotide sequence ID" value="NZ_FRBL01000003.1"/>
</dbReference>
<evidence type="ECO:0000313" key="1">
    <source>
        <dbReference type="EMBL" id="SHL45337.1"/>
    </source>
</evidence>
<proteinExistence type="predicted"/>
<dbReference type="EMBL" id="FRBL01000003">
    <property type="protein sequence ID" value="SHL45337.1"/>
    <property type="molecule type" value="Genomic_DNA"/>
</dbReference>
<name>A0A1M7ARQ5_9BACT</name>
<dbReference type="OrthoDB" id="9780310at2"/>
<dbReference type="PANTHER" id="PTHR30348">
    <property type="entry name" value="UNCHARACTERIZED PROTEIN YECE"/>
    <property type="match status" value="1"/>
</dbReference>
<protein>
    <submittedName>
        <fullName evidence="1">Uncharacterized conserved protein YecE, DUF72 family</fullName>
    </submittedName>
</protein>
<dbReference type="PANTHER" id="PTHR30348:SF4">
    <property type="entry name" value="DUF72 DOMAIN-CONTAINING PROTEIN"/>
    <property type="match status" value="1"/>
</dbReference>
<dbReference type="InterPro" id="IPR036520">
    <property type="entry name" value="UPF0759_sf"/>
</dbReference>